<keyword evidence="6" id="KW-0408">Iron</keyword>
<gene>
    <name evidence="8" type="ORF">NB063_01320</name>
</gene>
<evidence type="ECO:0000313" key="8">
    <source>
        <dbReference type="EMBL" id="MCM2369251.1"/>
    </source>
</evidence>
<keyword evidence="4" id="KW-0479">Metal-binding</keyword>
<dbReference type="EMBL" id="JAMQBK010000006">
    <property type="protein sequence ID" value="MCM2369251.1"/>
    <property type="molecule type" value="Genomic_DNA"/>
</dbReference>
<evidence type="ECO:0000256" key="1">
    <source>
        <dbReference type="ARBA" id="ARBA00001971"/>
    </source>
</evidence>
<keyword evidence="9" id="KW-1185">Reference proteome</keyword>
<dbReference type="InterPro" id="IPR002401">
    <property type="entry name" value="Cyt_P450_E_grp-I"/>
</dbReference>
<reference evidence="8 9" key="1">
    <citation type="journal article" date="2022" name="Syst. Appl. Microbiol.">
        <title>Rhodopirellula aestuarii sp. nov., a novel member of the genus Rhodopirellula isolated from brackish sediments collected in the Tagus River estuary, Portugal.</title>
        <authorList>
            <person name="Vitorino I.R."/>
            <person name="Klimek D."/>
            <person name="Calusinska M."/>
            <person name="Lobo-da-Cunha A."/>
            <person name="Vasconcelos V."/>
            <person name="Lage O.M."/>
        </authorList>
    </citation>
    <scope>NUCLEOTIDE SEQUENCE [LARGE SCALE GENOMIC DNA]</scope>
    <source>
        <strain evidence="8 9">ICT_H3.1</strain>
    </source>
</reference>
<dbReference type="PANTHER" id="PTHR24286:SF24">
    <property type="entry name" value="LANOSTEROL 14-ALPHA DEMETHYLASE"/>
    <property type="match status" value="1"/>
</dbReference>
<dbReference type="RefSeq" id="WP_250926925.1">
    <property type="nucleotide sequence ID" value="NZ_JAMQBK010000006.1"/>
</dbReference>
<protein>
    <submittedName>
        <fullName evidence="8">Cytochrome P450</fullName>
    </submittedName>
</protein>
<organism evidence="8 9">
    <name type="scientific">Aporhodopirellula aestuarii</name>
    <dbReference type="NCBI Taxonomy" id="2950107"/>
    <lineage>
        <taxon>Bacteria</taxon>
        <taxon>Pseudomonadati</taxon>
        <taxon>Planctomycetota</taxon>
        <taxon>Planctomycetia</taxon>
        <taxon>Pirellulales</taxon>
        <taxon>Pirellulaceae</taxon>
        <taxon>Aporhodopirellula</taxon>
    </lineage>
</organism>
<evidence type="ECO:0000256" key="5">
    <source>
        <dbReference type="ARBA" id="ARBA00023002"/>
    </source>
</evidence>
<evidence type="ECO:0000256" key="7">
    <source>
        <dbReference type="ARBA" id="ARBA00023033"/>
    </source>
</evidence>
<keyword evidence="3" id="KW-0349">Heme</keyword>
<dbReference type="PANTHER" id="PTHR24286">
    <property type="entry name" value="CYTOCHROME P450 26"/>
    <property type="match status" value="1"/>
</dbReference>
<name>A0ABT0TXQ1_9BACT</name>
<comment type="cofactor">
    <cofactor evidence="1">
        <name>heme</name>
        <dbReference type="ChEBI" id="CHEBI:30413"/>
    </cofactor>
</comment>
<sequence>MSEITCNGRAESTLAFLKHGYDFIRHEADRLGVDVFQTRLKLRQTICLRGPGAAELFYDNDRIQRRGACPMRIVKTLFGVGGVQTLDDEAHLDRKAMLMSLFTDARIGELIEHVRCELKDAADRWESEPQIVVLPAMQRVMCRAACQWASVPLEEGDADQVAKELAAIIDGCGGIGPRYVRARLARRRSNRWAEKWIGRVRRGEYLPSEYSALMVIATHRGIDGELLPCRHAAVELLNVLRPSVAIARWVMFAVLAMHAFPEAAEAVKRSVDGAEADHFGEEVRRYYPFFPAVVGKTRREFTWDGLEFPAKTRVLLDLWGRNRDPRFWGQPGQFNPSRFHRPVDRKFLFIPQGGGDFHTGHRCAGEVLTRRVLAECIRWFAQAIRYDVPEQNLEVAINRFPAEPESRMVIANVRANETFVESDPHSAIGSLVFDL</sequence>
<evidence type="ECO:0000256" key="2">
    <source>
        <dbReference type="ARBA" id="ARBA00010617"/>
    </source>
</evidence>
<dbReference type="InterPro" id="IPR001128">
    <property type="entry name" value="Cyt_P450"/>
</dbReference>
<keyword evidence="7" id="KW-0503">Monooxygenase</keyword>
<keyword evidence="5" id="KW-0560">Oxidoreductase</keyword>
<dbReference type="Proteomes" id="UP001202961">
    <property type="component" value="Unassembled WGS sequence"/>
</dbReference>
<comment type="caution">
    <text evidence="8">The sequence shown here is derived from an EMBL/GenBank/DDBJ whole genome shotgun (WGS) entry which is preliminary data.</text>
</comment>
<comment type="similarity">
    <text evidence="2">Belongs to the cytochrome P450 family.</text>
</comment>
<proteinExistence type="inferred from homology"/>
<dbReference type="SUPFAM" id="SSF48264">
    <property type="entry name" value="Cytochrome P450"/>
    <property type="match status" value="1"/>
</dbReference>
<dbReference type="CDD" id="cd11067">
    <property type="entry name" value="CYP152"/>
    <property type="match status" value="1"/>
</dbReference>
<dbReference type="PRINTS" id="PR00463">
    <property type="entry name" value="EP450I"/>
</dbReference>
<dbReference type="Pfam" id="PF00067">
    <property type="entry name" value="p450"/>
    <property type="match status" value="1"/>
</dbReference>
<evidence type="ECO:0000256" key="4">
    <source>
        <dbReference type="ARBA" id="ARBA00022723"/>
    </source>
</evidence>
<evidence type="ECO:0000256" key="6">
    <source>
        <dbReference type="ARBA" id="ARBA00023004"/>
    </source>
</evidence>
<evidence type="ECO:0000313" key="9">
    <source>
        <dbReference type="Proteomes" id="UP001202961"/>
    </source>
</evidence>
<accession>A0ABT0TXQ1</accession>
<evidence type="ECO:0000256" key="3">
    <source>
        <dbReference type="ARBA" id="ARBA00022617"/>
    </source>
</evidence>
<dbReference type="Gene3D" id="1.10.630.10">
    <property type="entry name" value="Cytochrome P450"/>
    <property type="match status" value="1"/>
</dbReference>
<dbReference type="InterPro" id="IPR036396">
    <property type="entry name" value="Cyt_P450_sf"/>
</dbReference>